<comment type="caution">
    <text evidence="3">The sequence shown here is derived from an EMBL/GenBank/DDBJ whole genome shotgun (WGS) entry which is preliminary data.</text>
</comment>
<evidence type="ECO:0000313" key="3">
    <source>
        <dbReference type="EMBL" id="GHC48674.1"/>
    </source>
</evidence>
<evidence type="ECO:0000313" key="4">
    <source>
        <dbReference type="Proteomes" id="UP000646244"/>
    </source>
</evidence>
<name>A0A918WI70_STRCJ</name>
<feature type="chain" id="PRO_5039042177" description="Ricin B lectin domain-containing protein" evidence="1">
    <location>
        <begin position="22"/>
        <end position="161"/>
    </location>
</feature>
<dbReference type="PROSITE" id="PS50231">
    <property type="entry name" value="RICIN_B_LECTIN"/>
    <property type="match status" value="1"/>
</dbReference>
<protein>
    <recommendedName>
        <fullName evidence="2">Ricin B lectin domain-containing protein</fullName>
    </recommendedName>
</protein>
<dbReference type="RefSeq" id="WP_190109833.1">
    <property type="nucleotide sequence ID" value="NZ_BMVB01000007.1"/>
</dbReference>
<dbReference type="EMBL" id="BMVB01000007">
    <property type="protein sequence ID" value="GHC48674.1"/>
    <property type="molecule type" value="Genomic_DNA"/>
</dbReference>
<dbReference type="Proteomes" id="UP000646244">
    <property type="component" value="Unassembled WGS sequence"/>
</dbReference>
<reference evidence="3" key="1">
    <citation type="journal article" date="2014" name="Int. J. Syst. Evol. Microbiol.">
        <title>Complete genome sequence of Corynebacterium casei LMG S-19264T (=DSM 44701T), isolated from a smear-ripened cheese.</title>
        <authorList>
            <consortium name="US DOE Joint Genome Institute (JGI-PGF)"/>
            <person name="Walter F."/>
            <person name="Albersmeier A."/>
            <person name="Kalinowski J."/>
            <person name="Ruckert C."/>
        </authorList>
    </citation>
    <scope>NUCLEOTIDE SEQUENCE</scope>
    <source>
        <strain evidence="3">JCM 4633</strain>
    </source>
</reference>
<reference evidence="3" key="2">
    <citation type="submission" date="2020-09" db="EMBL/GenBank/DDBJ databases">
        <authorList>
            <person name="Sun Q."/>
            <person name="Ohkuma M."/>
        </authorList>
    </citation>
    <scope>NUCLEOTIDE SEQUENCE</scope>
    <source>
        <strain evidence="3">JCM 4633</strain>
    </source>
</reference>
<accession>A0A918WI70</accession>
<dbReference type="AlphaFoldDB" id="A0A918WI70"/>
<feature type="signal peptide" evidence="1">
    <location>
        <begin position="1"/>
        <end position="21"/>
    </location>
</feature>
<evidence type="ECO:0000259" key="2">
    <source>
        <dbReference type="Pfam" id="PF00652"/>
    </source>
</evidence>
<organism evidence="3 4">
    <name type="scientific">Streptomyces cinnamoneus</name>
    <name type="common">Streptoverticillium cinnamoneum</name>
    <dbReference type="NCBI Taxonomy" id="53446"/>
    <lineage>
        <taxon>Bacteria</taxon>
        <taxon>Bacillati</taxon>
        <taxon>Actinomycetota</taxon>
        <taxon>Actinomycetes</taxon>
        <taxon>Kitasatosporales</taxon>
        <taxon>Streptomycetaceae</taxon>
        <taxon>Streptomyces</taxon>
        <taxon>Streptomyces cinnamoneus group</taxon>
    </lineage>
</organism>
<dbReference type="InterPro" id="IPR035992">
    <property type="entry name" value="Ricin_B-like_lectins"/>
</dbReference>
<dbReference type="SUPFAM" id="SSF50370">
    <property type="entry name" value="Ricin B-like lectins"/>
    <property type="match status" value="1"/>
</dbReference>
<evidence type="ECO:0000256" key="1">
    <source>
        <dbReference type="SAM" id="SignalP"/>
    </source>
</evidence>
<dbReference type="Gene3D" id="2.80.10.50">
    <property type="match status" value="1"/>
</dbReference>
<dbReference type="CDD" id="cd00161">
    <property type="entry name" value="beta-trefoil_Ricin-like"/>
    <property type="match status" value="1"/>
</dbReference>
<dbReference type="Pfam" id="PF00652">
    <property type="entry name" value="Ricin_B_lectin"/>
    <property type="match status" value="1"/>
</dbReference>
<gene>
    <name evidence="3" type="ORF">GCM10010507_25300</name>
</gene>
<sequence length="161" mass="17441">MARTRKLALTLVAAGALTGVAAVPAAADTAVQAPITTSIQVYSDDTNLDEYNGYDVLTRDARHAWQTFQLTQLDDGSYTIRGTHFGRCLAATGRGQKITQSPCNSGNLAQRWLLDTRSDNTVIESRKFRGEVLQAHGIDRAVTIEAKGSGRAAQTWGLYIK</sequence>
<feature type="domain" description="Ricin B lectin" evidence="2">
    <location>
        <begin position="53"/>
        <end position="156"/>
    </location>
</feature>
<dbReference type="InterPro" id="IPR000772">
    <property type="entry name" value="Ricin_B_lectin"/>
</dbReference>
<proteinExistence type="predicted"/>
<keyword evidence="1" id="KW-0732">Signal</keyword>